<keyword evidence="2 5" id="KW-0378">Hydrolase</keyword>
<comment type="caution">
    <text evidence="7">The sequence shown here is derived from an EMBL/GenBank/DDBJ whole genome shotgun (WGS) entry which is preliminary data.</text>
</comment>
<keyword evidence="8" id="KW-1185">Reference proteome</keyword>
<dbReference type="PROSITE" id="PS51198">
    <property type="entry name" value="UVRD_HELICASE_ATP_BIND"/>
    <property type="match status" value="1"/>
</dbReference>
<dbReference type="InterPro" id="IPR014016">
    <property type="entry name" value="UvrD-like_ATP-bd"/>
</dbReference>
<reference evidence="7 8" key="1">
    <citation type="journal article" date="2019" name="Fungal Biol. Biotechnol.">
        <title>Draft genome sequence of fastidious pathogen Ceratobasidium theobromae, which causes vascular-streak dieback in Theobroma cacao.</title>
        <authorList>
            <person name="Ali S.S."/>
            <person name="Asman A."/>
            <person name="Shao J."/>
            <person name="Firmansyah A.P."/>
            <person name="Susilo A.W."/>
            <person name="Rosmana A."/>
            <person name="McMahon P."/>
            <person name="Junaid M."/>
            <person name="Guest D."/>
            <person name="Kheng T.Y."/>
            <person name="Meinhardt L.W."/>
            <person name="Bailey B.A."/>
        </authorList>
    </citation>
    <scope>NUCLEOTIDE SEQUENCE [LARGE SCALE GENOMIC DNA]</scope>
    <source>
        <strain evidence="7 8">CT2</strain>
    </source>
</reference>
<dbReference type="SUPFAM" id="SSF52540">
    <property type="entry name" value="P-loop containing nucleoside triphosphate hydrolases"/>
    <property type="match status" value="1"/>
</dbReference>
<keyword evidence="1 5" id="KW-0547">Nucleotide-binding</keyword>
<evidence type="ECO:0000256" key="1">
    <source>
        <dbReference type="ARBA" id="ARBA00022741"/>
    </source>
</evidence>
<accession>A0A5N5QHE5</accession>
<dbReference type="GO" id="GO:0016787">
    <property type="term" value="F:hydrolase activity"/>
    <property type="evidence" value="ECO:0007669"/>
    <property type="project" value="UniProtKB-UniRule"/>
</dbReference>
<dbReference type="EMBL" id="SSOP01000127">
    <property type="protein sequence ID" value="KAB5591049.1"/>
    <property type="molecule type" value="Genomic_DNA"/>
</dbReference>
<dbReference type="PANTHER" id="PTHR21529">
    <property type="entry name" value="MAMMARY TURMOR VIRUS RECEPTOR HOMOLOG 1, 2 MTVR1, 2"/>
    <property type="match status" value="1"/>
</dbReference>
<evidence type="ECO:0000313" key="7">
    <source>
        <dbReference type="EMBL" id="KAB5591049.1"/>
    </source>
</evidence>
<evidence type="ECO:0000256" key="3">
    <source>
        <dbReference type="ARBA" id="ARBA00022806"/>
    </source>
</evidence>
<feature type="domain" description="UvrD-like helicase ATP-binding" evidence="6">
    <location>
        <begin position="216"/>
        <end position="570"/>
    </location>
</feature>
<sequence>MTTSTSGRWPVLLAGRGIRELRLLAEDKRTFEIVKTKLKELSHGQFTTDNHLPVRGSTENIPIYRARLSNDLRIIYSIDLASDGQFDHQSKTTKPLPIYQLLICGYPVIKVFSISSRARVAYDFWVKMSRYLAKQGAEYRNRCITREYLDTPQGQINIPTSFDHQEYVPIITASKSILDPEVEMNELHETIALEKFTPVTKSLYNSILANMEVILPMALNLDEKKIVRHQGTSVVIGRSGTGKTTALIYKMRANAQLSARSENLRPARQLFVTRSKVLTNHIASNYRGLVESSEIAHKSVDELEKIRKTNQKYQTRELVEFDNEVDLRDDLPNRFSQLTDAHFPLFISFDKLCQLLEADTDARDDALTSPRYQARKLITFSDFKHRYWPKFNHRLTRNLNPALVFSEILGVIKGYGHNLSQEEYLVGLSDKKSPLLANVRVQVYAIFEAYTKKCRRSNEIDAADRTQAILANYQSNLDSLAIVDNVFVDEVQDHLMADIYLLSSLCSNLDGGYWCGDTAQTINVGSSFRIKDLKAFIYEKMVSKTYTSHAHRKVAAPFATFELTVNYRSHGGIVRYAASLVELIYTLFPSSIDHMKPESATAPGAPPVLFVSPENDESHFVHNLLGGRTIDQATPFGAQQAIIVRSESTVRSLEARLQKRCTVLSLLETKGAQIGLEFDDLILYNFFTESEAPPSAWRAILNLHVISQDGHIRYEQPRDLDTILPILCSELKQLSLEDLSKFAASSADLRQWAYRGQEFFSTGLYALAQSCFERAGQEKEAAIADAYHHMSEARKLEENSEAAKQAFILAAQKMEACVKSGSSSQSAATLWYHAATCFEAAQEVSRASQAYCQGGFYNQAALLLFESQDMDGCLNIWMSHSHSMDAATAQRIKEVSSIHFLRERKYEQLQKLFRGSLAQCIDLARSLRFSSQLKDLLGRNQQFQELANAHLDDGLPVEAVHCLLQNLKNNSVIEQSREIISTYLWATFGFNMAPDVNSMEQAMKLLQLSQRPPLSSASDLTTRHDLRIFTIIASHSQPNAPGPLSLDSFQDSLEDLCCDNEDDRLRITLIQHHALKQTHWTSSYSFETFYAHLLAWLEYTESIQRLQTLKYPSRDKAVCRFMGISRLGVTKTPRTDNSVHVLNGSFVQKSTSKGRSGKNSPGRSIIMTTDTVDISVQTGLTNYLKKELIGLNLSLLESPWTRPPLPLINNINSWPTGTNLDVIPQPEESIKIYSLIFRALDPIKEAAYNVITKACARSDTDRVQFVWIARLFTLIFPPTGSINSEALARRKTDYFNVIYTWVDKVLQLLDPIKHKHAFATFLIICLALASEFQPNQTPTKFVKRAARPSLPQGCHNRPDLFTKDIQTSFQGKSLARLDTAVEAIHRMTSKELFVDISALVHLVERATRELIVVERAQAVRSVFLGGFSGLIIPVSWALSLTIHGKENGAPKSQLPDKLLRCVKDILLQLSREIPDHWKVLSEQTEKHTLDLLTTRLLRLVGLVAVNLHPSHPSLPLALEILQSTIANEPGRLSPSVGELKASSMGINPTIRFSSCVDQKSCLSALSQTFQHEELVMLSGEGDLICPAKQHFVHRIITFRDFADLHIQLCGSPNEQAATPEIQLQPDHLEPELTTEQALVNASEPLVEAQADDLETPNHIEASESPHPEASLSQVEYELVDPVGEVSTRLTVNEAAFRIQRALRALMNRRKPRPPPAEFDEEGRIYEQYNQDFFKVGLKTKARDRLGLKLVRGPCISMVIGLQALIEELDDYLEHLGEELQAPGLNTKDLANLQKNIQQRRAKLEGYKKDAIDHVPEGGTPKLLKVKNLGGVKTQTKSAWDVFMKVKNSEMMPYEERLERVEKLIAQGRGVILRATSKAG</sequence>
<dbReference type="PROSITE" id="PS50096">
    <property type="entry name" value="IQ"/>
    <property type="match status" value="1"/>
</dbReference>
<dbReference type="Proteomes" id="UP000383932">
    <property type="component" value="Unassembled WGS sequence"/>
</dbReference>
<dbReference type="Pfam" id="PF00580">
    <property type="entry name" value="UvrD-helicase"/>
    <property type="match status" value="1"/>
</dbReference>
<evidence type="ECO:0000259" key="6">
    <source>
        <dbReference type="PROSITE" id="PS51198"/>
    </source>
</evidence>
<evidence type="ECO:0000256" key="5">
    <source>
        <dbReference type="PROSITE-ProRule" id="PRU00560"/>
    </source>
</evidence>
<keyword evidence="4 5" id="KW-0067">ATP-binding</keyword>
<keyword evidence="3 5" id="KW-0347">Helicase</keyword>
<feature type="binding site" evidence="5">
    <location>
        <begin position="237"/>
        <end position="244"/>
    </location>
    <ligand>
        <name>ATP</name>
        <dbReference type="ChEBI" id="CHEBI:30616"/>
    </ligand>
</feature>
<gene>
    <name evidence="7" type="ORF">CTheo_5515</name>
</gene>
<dbReference type="GO" id="GO:0005524">
    <property type="term" value="F:ATP binding"/>
    <property type="evidence" value="ECO:0007669"/>
    <property type="project" value="UniProtKB-UniRule"/>
</dbReference>
<dbReference type="Gene3D" id="3.40.50.300">
    <property type="entry name" value="P-loop containing nucleotide triphosphate hydrolases"/>
    <property type="match status" value="1"/>
</dbReference>
<proteinExistence type="predicted"/>
<protein>
    <submittedName>
        <fullName evidence="7">UvrD-helicase domain containing protein</fullName>
    </submittedName>
</protein>
<dbReference type="OrthoDB" id="3156807at2759"/>
<dbReference type="PANTHER" id="PTHR21529:SF4">
    <property type="entry name" value="TPR AND ANKYRIN REPEAT-CONTAINING PROTEIN 1"/>
    <property type="match status" value="1"/>
</dbReference>
<organism evidence="7 8">
    <name type="scientific">Ceratobasidium theobromae</name>
    <dbReference type="NCBI Taxonomy" id="1582974"/>
    <lineage>
        <taxon>Eukaryota</taxon>
        <taxon>Fungi</taxon>
        <taxon>Dikarya</taxon>
        <taxon>Basidiomycota</taxon>
        <taxon>Agaricomycotina</taxon>
        <taxon>Agaricomycetes</taxon>
        <taxon>Cantharellales</taxon>
        <taxon>Ceratobasidiaceae</taxon>
        <taxon>Ceratobasidium</taxon>
    </lineage>
</organism>
<evidence type="ECO:0000256" key="4">
    <source>
        <dbReference type="ARBA" id="ARBA00022840"/>
    </source>
</evidence>
<name>A0A5N5QHE5_9AGAM</name>
<dbReference type="GO" id="GO:0004386">
    <property type="term" value="F:helicase activity"/>
    <property type="evidence" value="ECO:0007669"/>
    <property type="project" value="UniProtKB-UniRule"/>
</dbReference>
<dbReference type="InterPro" id="IPR039904">
    <property type="entry name" value="TRANK1"/>
</dbReference>
<evidence type="ECO:0000313" key="8">
    <source>
        <dbReference type="Proteomes" id="UP000383932"/>
    </source>
</evidence>
<dbReference type="InterPro" id="IPR027417">
    <property type="entry name" value="P-loop_NTPase"/>
</dbReference>
<evidence type="ECO:0000256" key="2">
    <source>
        <dbReference type="ARBA" id="ARBA00022801"/>
    </source>
</evidence>